<keyword evidence="5" id="KW-0460">Magnesium</keyword>
<name>A0ABY8QSD5_9MICO</name>
<dbReference type="InterPro" id="IPR015797">
    <property type="entry name" value="NUDIX_hydrolase-like_dom_sf"/>
</dbReference>
<evidence type="ECO:0000313" key="8">
    <source>
        <dbReference type="EMBL" id="WGW11075.1"/>
    </source>
</evidence>
<dbReference type="PANTHER" id="PTHR12318:SF0">
    <property type="entry name" value="ACYL-COENZYME A DIPHOSPHATASE NUDT19"/>
    <property type="match status" value="1"/>
</dbReference>
<evidence type="ECO:0000256" key="4">
    <source>
        <dbReference type="ARBA" id="ARBA00022801"/>
    </source>
</evidence>
<dbReference type="RefSeq" id="WP_349637858.1">
    <property type="nucleotide sequence ID" value="NZ_CP090958.1"/>
</dbReference>
<dbReference type="CDD" id="cd18870">
    <property type="entry name" value="NUDIX_AcylCoAdiphos_Nudt19"/>
    <property type="match status" value="1"/>
</dbReference>
<sequence length="298" mass="32994">MHLVTRQFPVADDLRRQLEAWGSVEELPDPVTPRLAATVMLLRDSADGVEVFLLKRAMSMSFAPERYAFPGGRVDPSDTEEVPWGGWTPDRCKQRLGISDPALARQIVVSAVRETFEECGVLLASTSDGELVGEVSGGNWQAFREKIVHRELTFGDFLRHSEFSLRADLLHPWARWITPGCEHRRYDTVFFVAAVPPGQEAKVGSSEATWGGWLSAKEAVERGRNSGGNEMLPPTLVSLEELAAVPTVAAAMSQVRNLKPIQPTVRQVDGDWLIEADISSPPLQRERHTVVVPGVRHD</sequence>
<dbReference type="InterPro" id="IPR039121">
    <property type="entry name" value="NUDT19"/>
</dbReference>
<reference evidence="8 9" key="1">
    <citation type="submission" date="2023-05" db="EMBL/GenBank/DDBJ databases">
        <title>Lithophilousrod everest ZFBP1038 complete genpme.</title>
        <authorList>
            <person name="Tian M."/>
        </authorList>
    </citation>
    <scope>NUCLEOTIDE SEQUENCE [LARGE SCALE GENOMIC DNA]</scope>
    <source>
        <strain evidence="8 9">ZFBP1038</strain>
    </source>
</reference>
<evidence type="ECO:0000256" key="2">
    <source>
        <dbReference type="ARBA" id="ARBA00001946"/>
    </source>
</evidence>
<feature type="domain" description="Nudix hydrolase" evidence="7">
    <location>
        <begin position="32"/>
        <end position="237"/>
    </location>
</feature>
<protein>
    <recommendedName>
        <fullName evidence="7">Nudix hydrolase domain-containing protein</fullName>
    </recommendedName>
</protein>
<evidence type="ECO:0000313" key="9">
    <source>
        <dbReference type="Proteomes" id="UP001209083"/>
    </source>
</evidence>
<evidence type="ECO:0000256" key="1">
    <source>
        <dbReference type="ARBA" id="ARBA00001936"/>
    </source>
</evidence>
<evidence type="ECO:0000256" key="5">
    <source>
        <dbReference type="ARBA" id="ARBA00022842"/>
    </source>
</evidence>
<dbReference type="PROSITE" id="PS51462">
    <property type="entry name" value="NUDIX"/>
    <property type="match status" value="1"/>
</dbReference>
<keyword evidence="3" id="KW-0479">Metal-binding</keyword>
<organism evidence="8 9">
    <name type="scientific">Saxibacter everestensis</name>
    <dbReference type="NCBI Taxonomy" id="2909229"/>
    <lineage>
        <taxon>Bacteria</taxon>
        <taxon>Bacillati</taxon>
        <taxon>Actinomycetota</taxon>
        <taxon>Actinomycetes</taxon>
        <taxon>Micrococcales</taxon>
        <taxon>Brevibacteriaceae</taxon>
        <taxon>Saxibacter</taxon>
    </lineage>
</organism>
<comment type="cofactor">
    <cofactor evidence="1">
        <name>Mn(2+)</name>
        <dbReference type="ChEBI" id="CHEBI:29035"/>
    </cofactor>
</comment>
<evidence type="ECO:0000259" key="7">
    <source>
        <dbReference type="PROSITE" id="PS51462"/>
    </source>
</evidence>
<keyword evidence="4" id="KW-0378">Hydrolase</keyword>
<dbReference type="InterPro" id="IPR000086">
    <property type="entry name" value="NUDIX_hydrolase_dom"/>
</dbReference>
<accession>A0ABY8QSD5</accession>
<gene>
    <name evidence="8" type="ORF">LWF01_13325</name>
</gene>
<dbReference type="EMBL" id="CP090958">
    <property type="protein sequence ID" value="WGW11075.1"/>
    <property type="molecule type" value="Genomic_DNA"/>
</dbReference>
<evidence type="ECO:0000256" key="6">
    <source>
        <dbReference type="ARBA" id="ARBA00023211"/>
    </source>
</evidence>
<comment type="cofactor">
    <cofactor evidence="2">
        <name>Mg(2+)</name>
        <dbReference type="ChEBI" id="CHEBI:18420"/>
    </cofactor>
</comment>
<proteinExistence type="predicted"/>
<dbReference type="Gene3D" id="3.90.79.10">
    <property type="entry name" value="Nucleoside Triphosphate Pyrophosphohydrolase"/>
    <property type="match status" value="1"/>
</dbReference>
<keyword evidence="9" id="KW-1185">Reference proteome</keyword>
<dbReference type="SUPFAM" id="SSF55811">
    <property type="entry name" value="Nudix"/>
    <property type="match status" value="1"/>
</dbReference>
<keyword evidence="6" id="KW-0464">Manganese</keyword>
<dbReference type="Proteomes" id="UP001209083">
    <property type="component" value="Chromosome"/>
</dbReference>
<evidence type="ECO:0000256" key="3">
    <source>
        <dbReference type="ARBA" id="ARBA00022723"/>
    </source>
</evidence>
<dbReference type="PANTHER" id="PTHR12318">
    <property type="entry name" value="TESTOSTERONE-REGULATED PROTEIN RP2"/>
    <property type="match status" value="1"/>
</dbReference>